<comment type="caution">
    <text evidence="1">The sequence shown here is derived from an EMBL/GenBank/DDBJ whole genome shotgun (WGS) entry which is preliminary data.</text>
</comment>
<dbReference type="Proteomes" id="UP000713222">
    <property type="component" value="Unassembled WGS sequence"/>
</dbReference>
<sequence length="113" mass="11717">MTYLLFTNEADAFAAELQIRSNVQAYVAANLPDRLKDGGLIGINAADGSLQPDACLTTAWCVPQVCDEGWVVPMPEAGQIGQMTVQEFLAGVGGTALASPTFPAPANPLGVVP</sequence>
<name>A0A964UZ11_9PROT</name>
<evidence type="ECO:0000313" key="1">
    <source>
        <dbReference type="EMBL" id="NBN87535.1"/>
    </source>
</evidence>
<accession>A0A964UZ11</accession>
<dbReference type="EMBL" id="RGET01000002">
    <property type="protein sequence ID" value="NBN87535.1"/>
    <property type="molecule type" value="Genomic_DNA"/>
</dbReference>
<organism evidence="1 2">
    <name type="scientific">Candidatus Fonsibacter lacus</name>
    <dbReference type="NCBI Taxonomy" id="2576439"/>
    <lineage>
        <taxon>Bacteria</taxon>
        <taxon>Pseudomonadati</taxon>
        <taxon>Pseudomonadota</taxon>
        <taxon>Alphaproteobacteria</taxon>
        <taxon>Candidatus Pelagibacterales</taxon>
        <taxon>Candidatus Pelagibacterales incertae sedis</taxon>
        <taxon>Candidatus Fonsibacter</taxon>
    </lineage>
</organism>
<dbReference type="AlphaFoldDB" id="A0A964UZ11"/>
<evidence type="ECO:0000313" key="2">
    <source>
        <dbReference type="Proteomes" id="UP000713222"/>
    </source>
</evidence>
<proteinExistence type="predicted"/>
<gene>
    <name evidence="1" type="ORF">EBV32_00350</name>
</gene>
<protein>
    <submittedName>
        <fullName evidence="1">Uncharacterized protein</fullName>
    </submittedName>
</protein>
<reference evidence="1" key="1">
    <citation type="submission" date="2018-10" db="EMBL/GenBank/DDBJ databases">
        <title>Iterative Subtractive Binning of Freshwater Chronoseries Metagenomes Recovers Nearly Complete Genomes from over Four Hundred Novel Species.</title>
        <authorList>
            <person name="Rodriguez-R L.M."/>
            <person name="Tsementzi D."/>
            <person name="Luo C."/>
            <person name="Konstantinidis K.T."/>
        </authorList>
    </citation>
    <scope>NUCLEOTIDE SEQUENCE</scope>
    <source>
        <strain evidence="1">WB7_6_001</strain>
    </source>
</reference>